<dbReference type="SUPFAM" id="SSF55681">
    <property type="entry name" value="Class II aaRS and biotin synthetases"/>
    <property type="match status" value="1"/>
</dbReference>
<evidence type="ECO:0000256" key="4">
    <source>
        <dbReference type="ARBA" id="ARBA00022917"/>
    </source>
</evidence>
<dbReference type="InterPro" id="IPR015866">
    <property type="entry name" value="Ser-tRNA-synth_1_N"/>
</dbReference>
<dbReference type="PANTHER" id="PTHR43697:SF1">
    <property type="entry name" value="SERINE--TRNA LIGASE"/>
    <property type="match status" value="1"/>
</dbReference>
<name>A0A382KYA4_9ZZZZ</name>
<evidence type="ECO:0000256" key="1">
    <source>
        <dbReference type="ARBA" id="ARBA00005045"/>
    </source>
</evidence>
<comment type="catalytic activity">
    <reaction evidence="6">
        <text>tRNA(Sec) + L-serine + ATP = L-seryl-tRNA(Sec) + AMP + diphosphate + H(+)</text>
        <dbReference type="Rhea" id="RHEA:42580"/>
        <dbReference type="Rhea" id="RHEA-COMP:9742"/>
        <dbReference type="Rhea" id="RHEA-COMP:10128"/>
        <dbReference type="ChEBI" id="CHEBI:15378"/>
        <dbReference type="ChEBI" id="CHEBI:30616"/>
        <dbReference type="ChEBI" id="CHEBI:33019"/>
        <dbReference type="ChEBI" id="CHEBI:33384"/>
        <dbReference type="ChEBI" id="CHEBI:78442"/>
        <dbReference type="ChEBI" id="CHEBI:78533"/>
        <dbReference type="ChEBI" id="CHEBI:456215"/>
        <dbReference type="EC" id="6.1.1.11"/>
    </reaction>
</comment>
<keyword evidence="8" id="KW-0175">Coiled coil</keyword>
<dbReference type="Gene3D" id="1.10.287.40">
    <property type="entry name" value="Serine-tRNA synthetase, tRNA binding domain"/>
    <property type="match status" value="1"/>
</dbReference>
<sequence>MIPIQQIRSDPDSIKSALGSRGVDFNLDQMLLVDDDRRILITELDTLRAERNIVSQEIGQIKKDGGNADGAVTTMRKKGEEIQKLESKVNSLNEKIKDLLLGIPNIPHGTVPVGTGEGENKIVREPKSPFELNFAPQTHTDLGKSLNILALEQGASMSGSGFPIYLGQGARLERALINFMLDHHVTKHSYTEIFPP</sequence>
<feature type="domain" description="Serine-tRNA synthetase type1 N-terminal" evidence="9">
    <location>
        <begin position="1"/>
        <end position="107"/>
    </location>
</feature>
<dbReference type="AlphaFoldDB" id="A0A382KYA4"/>
<comment type="similarity">
    <text evidence="2">Belongs to the class-II aminoacyl-tRNA synthetase family. Type-1 seryl-tRNA synthetase subfamily.</text>
</comment>
<feature type="non-terminal residue" evidence="10">
    <location>
        <position position="196"/>
    </location>
</feature>
<dbReference type="GO" id="GO:0000166">
    <property type="term" value="F:nucleotide binding"/>
    <property type="evidence" value="ECO:0007669"/>
    <property type="project" value="InterPro"/>
</dbReference>
<accession>A0A382KYA4</accession>
<comment type="catalytic activity">
    <reaction evidence="7">
        <text>tRNA(Ser) + L-serine + ATP = L-seryl-tRNA(Ser) + AMP + diphosphate + H(+)</text>
        <dbReference type="Rhea" id="RHEA:12292"/>
        <dbReference type="Rhea" id="RHEA-COMP:9669"/>
        <dbReference type="Rhea" id="RHEA-COMP:9703"/>
        <dbReference type="ChEBI" id="CHEBI:15378"/>
        <dbReference type="ChEBI" id="CHEBI:30616"/>
        <dbReference type="ChEBI" id="CHEBI:33019"/>
        <dbReference type="ChEBI" id="CHEBI:33384"/>
        <dbReference type="ChEBI" id="CHEBI:78442"/>
        <dbReference type="ChEBI" id="CHEBI:78533"/>
        <dbReference type="ChEBI" id="CHEBI:456215"/>
        <dbReference type="EC" id="6.1.1.11"/>
    </reaction>
</comment>
<feature type="coiled-coil region" evidence="8">
    <location>
        <begin position="75"/>
        <end position="102"/>
    </location>
</feature>
<comment type="pathway">
    <text evidence="1">Aminoacyl-tRNA biosynthesis; selenocysteinyl-tRNA(Sec) biosynthesis; L-seryl-tRNA(Sec) from L-serine and tRNA(Sec): step 1/1.</text>
</comment>
<organism evidence="10">
    <name type="scientific">marine metagenome</name>
    <dbReference type="NCBI Taxonomy" id="408172"/>
    <lineage>
        <taxon>unclassified sequences</taxon>
        <taxon>metagenomes</taxon>
        <taxon>ecological metagenomes</taxon>
    </lineage>
</organism>
<dbReference type="InterPro" id="IPR010978">
    <property type="entry name" value="tRNA-bd_arm"/>
</dbReference>
<evidence type="ECO:0000313" key="10">
    <source>
        <dbReference type="EMBL" id="SVC29440.1"/>
    </source>
</evidence>
<evidence type="ECO:0000256" key="7">
    <source>
        <dbReference type="ARBA" id="ARBA00048823"/>
    </source>
</evidence>
<dbReference type="Gene3D" id="3.30.930.10">
    <property type="entry name" value="Bira Bifunctional Protein, Domain 2"/>
    <property type="match status" value="1"/>
</dbReference>
<evidence type="ECO:0000256" key="2">
    <source>
        <dbReference type="ARBA" id="ARBA00010728"/>
    </source>
</evidence>
<protein>
    <recommendedName>
        <fullName evidence="5">Seryl-tRNA(Ser/Sec) synthetase</fullName>
    </recommendedName>
</protein>
<evidence type="ECO:0000256" key="3">
    <source>
        <dbReference type="ARBA" id="ARBA00022490"/>
    </source>
</evidence>
<dbReference type="InterPro" id="IPR042103">
    <property type="entry name" value="SerRS_1_N_sf"/>
</dbReference>
<dbReference type="InterPro" id="IPR045864">
    <property type="entry name" value="aa-tRNA-synth_II/BPL/LPL"/>
</dbReference>
<keyword evidence="3" id="KW-0963">Cytoplasm</keyword>
<evidence type="ECO:0000256" key="6">
    <source>
        <dbReference type="ARBA" id="ARBA00047929"/>
    </source>
</evidence>
<evidence type="ECO:0000259" key="9">
    <source>
        <dbReference type="Pfam" id="PF02403"/>
    </source>
</evidence>
<dbReference type="GO" id="GO:0004828">
    <property type="term" value="F:serine-tRNA ligase activity"/>
    <property type="evidence" value="ECO:0007669"/>
    <property type="project" value="UniProtKB-EC"/>
</dbReference>
<gene>
    <name evidence="10" type="ORF">METZ01_LOCUS282294</name>
</gene>
<dbReference type="EMBL" id="UINC01083591">
    <property type="protein sequence ID" value="SVC29440.1"/>
    <property type="molecule type" value="Genomic_DNA"/>
</dbReference>
<dbReference type="SUPFAM" id="SSF46589">
    <property type="entry name" value="tRNA-binding arm"/>
    <property type="match status" value="1"/>
</dbReference>
<keyword evidence="4" id="KW-0648">Protein biosynthesis</keyword>
<evidence type="ECO:0000256" key="5">
    <source>
        <dbReference type="ARBA" id="ARBA00033352"/>
    </source>
</evidence>
<reference evidence="10" key="1">
    <citation type="submission" date="2018-05" db="EMBL/GenBank/DDBJ databases">
        <authorList>
            <person name="Lanie J.A."/>
            <person name="Ng W.-L."/>
            <person name="Kazmierczak K.M."/>
            <person name="Andrzejewski T.M."/>
            <person name="Davidsen T.M."/>
            <person name="Wayne K.J."/>
            <person name="Tettelin H."/>
            <person name="Glass J.I."/>
            <person name="Rusch D."/>
            <person name="Podicherti R."/>
            <person name="Tsui H.-C.T."/>
            <person name="Winkler M.E."/>
        </authorList>
    </citation>
    <scope>NUCLEOTIDE SEQUENCE</scope>
</reference>
<dbReference type="PANTHER" id="PTHR43697">
    <property type="entry name" value="SERYL-TRNA SYNTHETASE"/>
    <property type="match status" value="1"/>
</dbReference>
<dbReference type="Pfam" id="PF02403">
    <property type="entry name" value="Seryl_tRNA_N"/>
    <property type="match status" value="1"/>
</dbReference>
<evidence type="ECO:0000256" key="8">
    <source>
        <dbReference type="SAM" id="Coils"/>
    </source>
</evidence>
<dbReference type="GO" id="GO:0006412">
    <property type="term" value="P:translation"/>
    <property type="evidence" value="ECO:0007669"/>
    <property type="project" value="UniProtKB-KW"/>
</dbReference>
<proteinExistence type="inferred from homology"/>